<organism evidence="2 3">
    <name type="scientific">Siccirubricoccus soli</name>
    <dbReference type="NCBI Taxonomy" id="2899147"/>
    <lineage>
        <taxon>Bacteria</taxon>
        <taxon>Pseudomonadati</taxon>
        <taxon>Pseudomonadota</taxon>
        <taxon>Alphaproteobacteria</taxon>
        <taxon>Acetobacterales</taxon>
        <taxon>Roseomonadaceae</taxon>
        <taxon>Siccirubricoccus</taxon>
    </lineage>
</organism>
<gene>
    <name evidence="2" type="ORF">JYK14_01170</name>
</gene>
<evidence type="ECO:0000313" key="3">
    <source>
        <dbReference type="Proteomes" id="UP001523392"/>
    </source>
</evidence>
<dbReference type="RefSeq" id="WP_252951381.1">
    <property type="nucleotide sequence ID" value="NZ_JAFIRR010000008.1"/>
</dbReference>
<evidence type="ECO:0000256" key="1">
    <source>
        <dbReference type="SAM" id="Coils"/>
    </source>
</evidence>
<feature type="coiled-coil region" evidence="1">
    <location>
        <begin position="262"/>
        <end position="309"/>
    </location>
</feature>
<reference evidence="2 3" key="1">
    <citation type="submission" date="2021-12" db="EMBL/GenBank/DDBJ databases">
        <title>Siccirubricoccus leaddurans sp. nov., a high concentration Zn2+ tolerance bacterium.</title>
        <authorList>
            <person name="Cao Y."/>
        </authorList>
    </citation>
    <scope>NUCLEOTIDE SEQUENCE [LARGE SCALE GENOMIC DNA]</scope>
    <source>
        <strain evidence="2 3">KC 17139</strain>
    </source>
</reference>
<keyword evidence="3" id="KW-1185">Reference proteome</keyword>
<evidence type="ECO:0000313" key="2">
    <source>
        <dbReference type="EMBL" id="MCO6414791.1"/>
    </source>
</evidence>
<name>A0ABT1CYP9_9PROT</name>
<protein>
    <submittedName>
        <fullName evidence="2">Uncharacterized protein</fullName>
    </submittedName>
</protein>
<accession>A0ABT1CYP9</accession>
<dbReference type="Proteomes" id="UP001523392">
    <property type="component" value="Unassembled WGS sequence"/>
</dbReference>
<dbReference type="EMBL" id="JAFIRR010000008">
    <property type="protein sequence ID" value="MCO6414791.1"/>
    <property type="molecule type" value="Genomic_DNA"/>
</dbReference>
<proteinExistence type="predicted"/>
<sequence length="320" mass="35680">MKSTTDTGDLVIDAQVVSTTPTVTLSDNTAAAVSLTSHVDSFRDGVMAQAVEVADFSTKNWQRTWRMIERACQIMLPYVYGPLEKQAELAALYSEAQITAPAPHENPCHAACALLWGHFHETEKTEFAGVARKLFVRNRSAEKYAHVMRRAYQLNIPLDGIYDWIAATEGKLKQIEADDRAANPFRPTDTEDSRILEQLMHDQLQAGVSLPEAGSDLEHQAKQAGLAEASFARAVMQKRDDGVWVVVSFVPNSDKLAKSDIEQIAKRRLREIERQQVIAEREAAKQAKHDKVKENVKKAEAAKQKLIDAYNARLAEQAGR</sequence>
<comment type="caution">
    <text evidence="2">The sequence shown here is derived from an EMBL/GenBank/DDBJ whole genome shotgun (WGS) entry which is preliminary data.</text>
</comment>
<keyword evidence="1" id="KW-0175">Coiled coil</keyword>